<reference evidence="1 2" key="1">
    <citation type="submission" date="2017-10" db="EMBL/GenBank/DDBJ databases">
        <title>Comparative genomics in systemic dimorphic fungi from Ajellomycetaceae.</title>
        <authorList>
            <person name="Munoz J.F."/>
            <person name="Mcewen J.G."/>
            <person name="Clay O.K."/>
            <person name="Cuomo C.A."/>
        </authorList>
    </citation>
    <scope>NUCLEOTIDE SEQUENCE [LARGE SCALE GENOMIC DNA]</scope>
    <source>
        <strain evidence="1 2">UAMH5409</strain>
    </source>
</reference>
<dbReference type="EMBL" id="PDNB01000191">
    <property type="protein sequence ID" value="PGH00128.1"/>
    <property type="molecule type" value="Genomic_DNA"/>
</dbReference>
<protein>
    <submittedName>
        <fullName evidence="1">Uncharacterized protein</fullName>
    </submittedName>
</protein>
<dbReference type="AlphaFoldDB" id="A0A2B7WUJ5"/>
<organism evidence="1 2">
    <name type="scientific">Helicocarpus griseus UAMH5409</name>
    <dbReference type="NCBI Taxonomy" id="1447875"/>
    <lineage>
        <taxon>Eukaryota</taxon>
        <taxon>Fungi</taxon>
        <taxon>Dikarya</taxon>
        <taxon>Ascomycota</taxon>
        <taxon>Pezizomycotina</taxon>
        <taxon>Eurotiomycetes</taxon>
        <taxon>Eurotiomycetidae</taxon>
        <taxon>Onygenales</taxon>
        <taxon>Ajellomycetaceae</taxon>
        <taxon>Helicocarpus</taxon>
    </lineage>
</organism>
<gene>
    <name evidence="1" type="ORF">AJ79_08311</name>
</gene>
<dbReference type="OrthoDB" id="4062651at2759"/>
<accession>A0A2B7WUJ5</accession>
<name>A0A2B7WUJ5_9EURO</name>
<dbReference type="Proteomes" id="UP000223968">
    <property type="component" value="Unassembled WGS sequence"/>
</dbReference>
<evidence type="ECO:0000313" key="2">
    <source>
        <dbReference type="Proteomes" id="UP000223968"/>
    </source>
</evidence>
<comment type="caution">
    <text evidence="1">The sequence shown here is derived from an EMBL/GenBank/DDBJ whole genome shotgun (WGS) entry which is preliminary data.</text>
</comment>
<proteinExistence type="predicted"/>
<sequence length="370" mass="42645">MAENALAVPLAIPEPQLGVNTWFEHVVLKEEDSIHFSFVYQRIRFVASVSKDHPDPLFNRFVGRLRLWYKICDPVFGKAGRHSDESYSTLVNEVWDLLSPPLVQSGLIREREGLATLEEMLLLPTVVCVGEFRRHWGARPPLTQMTEWTAWHAMAVKFQQKFVDFEDVLHDLNGTVTIIPAKNICIHDDFGKLSFCRVGWNGDTAIFQSRNHHEWLRNACYLYYKVAGVQREIQKSSPGTLYAGIQQILGIVTSRRKFAGVLLKDLEGRRLARWNGIQEETPRRMRKRWAEQVRNTVLLLHDNGLTWEAAGLGNVFIDQETNDACLIDWSGIWTGNLSPEMLKTVRQWDFSHLEAVYKFLGEETFTMEKS</sequence>
<evidence type="ECO:0000313" key="1">
    <source>
        <dbReference type="EMBL" id="PGH00128.1"/>
    </source>
</evidence>
<keyword evidence="2" id="KW-1185">Reference proteome</keyword>